<dbReference type="GO" id="GO:0003677">
    <property type="term" value="F:DNA binding"/>
    <property type="evidence" value="ECO:0007669"/>
    <property type="project" value="UniProtKB-KW"/>
</dbReference>
<dbReference type="Pfam" id="PF00392">
    <property type="entry name" value="GntR"/>
    <property type="match status" value="1"/>
</dbReference>
<evidence type="ECO:0000313" key="6">
    <source>
        <dbReference type="EMBL" id="MCS3864317.1"/>
    </source>
</evidence>
<evidence type="ECO:0000313" key="7">
    <source>
        <dbReference type="EMBL" id="MCS3952638.1"/>
    </source>
</evidence>
<name>A0A840DF79_9BACT</name>
<dbReference type="EMBL" id="JANUBF010000014">
    <property type="protein sequence ID" value="MCS4037176.1"/>
    <property type="molecule type" value="Genomic_DNA"/>
</dbReference>
<dbReference type="GO" id="GO:0003700">
    <property type="term" value="F:DNA-binding transcription factor activity"/>
    <property type="evidence" value="ECO:0007669"/>
    <property type="project" value="InterPro"/>
</dbReference>
<dbReference type="InterPro" id="IPR028978">
    <property type="entry name" value="Chorismate_lyase_/UTRA_dom_sf"/>
</dbReference>
<dbReference type="FunFam" id="1.10.10.10:FF:000079">
    <property type="entry name" value="GntR family transcriptional regulator"/>
    <property type="match status" value="1"/>
</dbReference>
<evidence type="ECO:0000313" key="8">
    <source>
        <dbReference type="EMBL" id="MCS4037176.1"/>
    </source>
</evidence>
<dbReference type="SMART" id="SM00866">
    <property type="entry name" value="UTRA"/>
    <property type="match status" value="1"/>
</dbReference>
<dbReference type="Pfam" id="PF07702">
    <property type="entry name" value="UTRA"/>
    <property type="match status" value="1"/>
</dbReference>
<dbReference type="Proteomes" id="UP001155040">
    <property type="component" value="Unassembled WGS sequence"/>
</dbReference>
<evidence type="ECO:0000313" key="9">
    <source>
        <dbReference type="EMBL" id="MCS4121924.1"/>
    </source>
</evidence>
<proteinExistence type="predicted"/>
<dbReference type="EMBL" id="JANUBL010000003">
    <property type="protein sequence ID" value="MCS4121924.1"/>
    <property type="molecule type" value="Genomic_DNA"/>
</dbReference>
<gene>
    <name evidence="9" type="ORF">GGP45_002277</name>
    <name evidence="5" type="ORF">GGP61_000993</name>
    <name evidence="6" type="ORF">GGP82_000863</name>
    <name evidence="7" type="ORF">GGP83_002611</name>
    <name evidence="10" type="ORF">GGP99_002968</name>
    <name evidence="8" type="ORF">GGQ01_002256</name>
</gene>
<feature type="domain" description="HTH gntR-type" evidence="4">
    <location>
        <begin position="7"/>
        <end position="75"/>
    </location>
</feature>
<dbReference type="Gene3D" id="3.40.1410.10">
    <property type="entry name" value="Chorismate lyase-like"/>
    <property type="match status" value="1"/>
</dbReference>
<organism evidence="5 11">
    <name type="scientific">Salinibacter ruber</name>
    <dbReference type="NCBI Taxonomy" id="146919"/>
    <lineage>
        <taxon>Bacteria</taxon>
        <taxon>Pseudomonadati</taxon>
        <taxon>Rhodothermota</taxon>
        <taxon>Rhodothermia</taxon>
        <taxon>Rhodothermales</taxon>
        <taxon>Salinibacteraceae</taxon>
        <taxon>Salinibacter</taxon>
    </lineage>
</organism>
<dbReference type="InterPro" id="IPR036388">
    <property type="entry name" value="WH-like_DNA-bd_sf"/>
</dbReference>
<dbReference type="InterPro" id="IPR000524">
    <property type="entry name" value="Tscrpt_reg_HTH_GntR"/>
</dbReference>
<evidence type="ECO:0000256" key="3">
    <source>
        <dbReference type="ARBA" id="ARBA00023163"/>
    </source>
</evidence>
<evidence type="ECO:0000313" key="11">
    <source>
        <dbReference type="Proteomes" id="UP001155057"/>
    </source>
</evidence>
<sequence length="269" mass="31030">MELESGRPRHEQISDWLREQIEQDTYEVDEKLPSEKQLGDRFDVSRVTVRRALQTLENEDYIYRQQGLGSFVKERRAAQGLVRLTDFAQDMAQAGLEASSQVEHHAPESPPPAVAVHLDTDDQTVMRLDRLRLGDGRPVAFDRTWLPMFYAQLLEGHDLEEETIYHILEAEYDIPVLRGHYRITAANADAPIADLLGVDAGQALLLIERLSLTEGDKRVYFQRRYYRSDRVAYELELARDTTRHDAGEHGMPLREFEPVFDDDVDAHQE</sequence>
<dbReference type="Gene3D" id="1.10.10.10">
    <property type="entry name" value="Winged helix-like DNA-binding domain superfamily/Winged helix DNA-binding domain"/>
    <property type="match status" value="1"/>
</dbReference>
<evidence type="ECO:0000256" key="2">
    <source>
        <dbReference type="ARBA" id="ARBA00023125"/>
    </source>
</evidence>
<dbReference type="Proteomes" id="UP001155034">
    <property type="component" value="Unassembled WGS sequence"/>
</dbReference>
<dbReference type="AlphaFoldDB" id="A0A840DF79"/>
<dbReference type="EMBL" id="JANUAE010000003">
    <property type="protein sequence ID" value="MCS3709390.1"/>
    <property type="molecule type" value="Genomic_DNA"/>
</dbReference>
<dbReference type="RefSeq" id="WP_011403095.1">
    <property type="nucleotide sequence ID" value="NZ_CALTRV010000005.1"/>
</dbReference>
<dbReference type="EMBL" id="JANTYZ010000002">
    <property type="protein sequence ID" value="MCS3864317.1"/>
    <property type="molecule type" value="Genomic_DNA"/>
</dbReference>
<accession>A0A840DF79</accession>
<dbReference type="InterPro" id="IPR050679">
    <property type="entry name" value="Bact_HTH_transcr_reg"/>
</dbReference>
<dbReference type="InterPro" id="IPR011663">
    <property type="entry name" value="UTRA"/>
</dbReference>
<dbReference type="Proteomes" id="UP001155144">
    <property type="component" value="Unassembled WGS sequence"/>
</dbReference>
<comment type="caution">
    <text evidence="5">The sequence shown here is derived from an EMBL/GenBank/DDBJ whole genome shotgun (WGS) entry which is preliminary data.</text>
</comment>
<keyword evidence="2" id="KW-0238">DNA-binding</keyword>
<dbReference type="EMBL" id="JANUBB010000011">
    <property type="protein sequence ID" value="MCS3952638.1"/>
    <property type="molecule type" value="Genomic_DNA"/>
</dbReference>
<dbReference type="SUPFAM" id="SSF64288">
    <property type="entry name" value="Chorismate lyase-like"/>
    <property type="match status" value="1"/>
</dbReference>
<evidence type="ECO:0000259" key="4">
    <source>
        <dbReference type="PROSITE" id="PS50949"/>
    </source>
</evidence>
<dbReference type="PRINTS" id="PR00035">
    <property type="entry name" value="HTHGNTR"/>
</dbReference>
<dbReference type="PANTHER" id="PTHR44846">
    <property type="entry name" value="MANNOSYL-D-GLYCERATE TRANSPORT/METABOLISM SYSTEM REPRESSOR MNGR-RELATED"/>
    <property type="match status" value="1"/>
</dbReference>
<dbReference type="Proteomes" id="UP001155057">
    <property type="component" value="Unassembled WGS sequence"/>
</dbReference>
<keyword evidence="3" id="KW-0804">Transcription</keyword>
<protein>
    <submittedName>
        <fullName evidence="5">GntR family transcriptional regulator</fullName>
    </submittedName>
</protein>
<dbReference type="GO" id="GO:0045892">
    <property type="term" value="P:negative regulation of DNA-templated transcription"/>
    <property type="evidence" value="ECO:0007669"/>
    <property type="project" value="TreeGrafter"/>
</dbReference>
<evidence type="ECO:0000256" key="1">
    <source>
        <dbReference type="ARBA" id="ARBA00023015"/>
    </source>
</evidence>
<dbReference type="SMART" id="SM00345">
    <property type="entry name" value="HTH_GNTR"/>
    <property type="match status" value="1"/>
</dbReference>
<dbReference type="SUPFAM" id="SSF46785">
    <property type="entry name" value="Winged helix' DNA-binding domain"/>
    <property type="match status" value="1"/>
</dbReference>
<dbReference type="PANTHER" id="PTHR44846:SF1">
    <property type="entry name" value="MANNOSYL-D-GLYCERATE TRANSPORT_METABOLISM SYSTEM REPRESSOR MNGR-RELATED"/>
    <property type="match status" value="1"/>
</dbReference>
<reference evidence="5" key="1">
    <citation type="submission" date="2022-08" db="EMBL/GenBank/DDBJ databases">
        <title>Genomic Encyclopedia of Type Strains, Phase V (KMG-V): Genome sequencing to study the core and pangenomes of soil and plant-associated prokaryotes.</title>
        <authorList>
            <person name="Whitman W."/>
        </authorList>
    </citation>
    <scope>NUCLEOTIDE SEQUENCE</scope>
    <source>
        <strain evidence="6">SP2016B</strain>
        <strain evidence="7">SP2017</strain>
        <strain evidence="10">SP3002</strain>
        <strain evidence="8">SP3012</strain>
        <strain evidence="9">SP3026</strain>
        <strain evidence="5">SP3049</strain>
    </source>
</reference>
<dbReference type="PROSITE" id="PS50949">
    <property type="entry name" value="HTH_GNTR"/>
    <property type="match status" value="1"/>
</dbReference>
<dbReference type="EMBL" id="JANTZM010000017">
    <property type="protein sequence ID" value="MCS4158982.1"/>
    <property type="molecule type" value="Genomic_DNA"/>
</dbReference>
<keyword evidence="1" id="KW-0805">Transcription regulation</keyword>
<dbReference type="Proteomes" id="UP001155010">
    <property type="component" value="Unassembled WGS sequence"/>
</dbReference>
<dbReference type="OMA" id="EPVEWVR"/>
<dbReference type="InterPro" id="IPR036390">
    <property type="entry name" value="WH_DNA-bd_sf"/>
</dbReference>
<evidence type="ECO:0000313" key="10">
    <source>
        <dbReference type="EMBL" id="MCS4158982.1"/>
    </source>
</evidence>
<dbReference type="CDD" id="cd07377">
    <property type="entry name" value="WHTH_GntR"/>
    <property type="match status" value="1"/>
</dbReference>
<evidence type="ECO:0000313" key="5">
    <source>
        <dbReference type="EMBL" id="MCS3709390.1"/>
    </source>
</evidence>
<dbReference type="Proteomes" id="UP001155110">
    <property type="component" value="Unassembled WGS sequence"/>
</dbReference>